<dbReference type="KEGG" id="msk:MSUIS_05020"/>
<name>F0V1R4_MYCS3</name>
<dbReference type="AlphaFoldDB" id="F0V1R4"/>
<protein>
    <submittedName>
        <fullName evidence="1">Uncharacterized protein</fullName>
    </submittedName>
</protein>
<dbReference type="HOGENOM" id="CLU_053830_0_0_14"/>
<sequence>MPKQRQSNSISKNHFSQWRFLSEGATEDIYLVTSENSLIKIPAGNHGQKKRRMSDGTVIDRHNVWFGPRKLVHQKEKHNEETLSNLEKVKKLFSIFKSSEEEEFKSLGDWWNKQPDKHQCELLEVFANCEDIKTVLNGGRSGEKILIKDGLKISPEKLIKLSRRKFKPPKLSDLLGSRSFIHFPKLGEVGWLAGGVVDEWMEDYTSDKYIQKEQEGGVNLFSLLEKTIKGEQSFKECSEEEKTQFYNECKNVVHSWVRENEKLRGGEITVIPKVVGVVKGGTIEGEKEIRVSVGSNENKANLVKRWVQEGKQENDQQAEEYIEAFKNKGRKDGIIDVKCKSFDYKPLSFLYMGDKRGCEFAWQQIFSGDVDDKRLCLFEIPDAKSYVREYKLAFAQLSYWWDNNKFWTKCSNYAL</sequence>
<proteinExistence type="predicted"/>
<organism evidence="1 2">
    <name type="scientific">Mycoplasma suis (strain KI_3806)</name>
    <dbReference type="NCBI Taxonomy" id="708248"/>
    <lineage>
        <taxon>Bacteria</taxon>
        <taxon>Bacillati</taxon>
        <taxon>Mycoplasmatota</taxon>
        <taxon>Mollicutes</taxon>
        <taxon>Mycoplasmataceae</taxon>
        <taxon>Mycoplasma</taxon>
    </lineage>
</organism>
<dbReference type="Proteomes" id="UP000008645">
    <property type="component" value="Chromosome"/>
</dbReference>
<gene>
    <name evidence="1" type="ORF">MSUIS_05020</name>
</gene>
<evidence type="ECO:0000313" key="1">
    <source>
        <dbReference type="EMBL" id="CBZ40595.1"/>
    </source>
</evidence>
<accession>F0V1R4</accession>
<dbReference type="RefSeq" id="WP_013609198.1">
    <property type="nucleotide sequence ID" value="NC_015153.1"/>
</dbReference>
<evidence type="ECO:0000313" key="2">
    <source>
        <dbReference type="Proteomes" id="UP000008645"/>
    </source>
</evidence>
<dbReference type="OrthoDB" id="401169at2"/>
<reference evidence="1 2" key="1">
    <citation type="journal article" date="2011" name="J. Bacteriol.">
        <title>Complete genome sequence of the hemotrophic Mycoplasma suis strain KI3806.</title>
        <authorList>
            <person name="Oehlerking J."/>
            <person name="Kube M."/>
            <person name="Felder K.M."/>
            <person name="Matter D."/>
            <person name="Wittenbrink M.M."/>
            <person name="Schwarzenbach S."/>
            <person name="Kramer M.M."/>
            <person name="Hoelzle K."/>
            <person name="Hoelzle L.E."/>
        </authorList>
    </citation>
    <scope>NUCLEOTIDE SEQUENCE [LARGE SCALE GENOMIC DNA]</scope>
    <source>
        <strain evidence="2">KI_3806</strain>
    </source>
</reference>
<dbReference type="EMBL" id="FQ790233">
    <property type="protein sequence ID" value="CBZ40595.1"/>
    <property type="molecule type" value="Genomic_DNA"/>
</dbReference>